<dbReference type="EMBL" id="JAHDYS010000003">
    <property type="protein sequence ID" value="MBT1071072.1"/>
    <property type="molecule type" value="Genomic_DNA"/>
</dbReference>
<gene>
    <name evidence="1" type="ORF">KJB30_04705</name>
</gene>
<dbReference type="Proteomes" id="UP000784128">
    <property type="component" value="Unassembled WGS sequence"/>
</dbReference>
<dbReference type="RefSeq" id="WP_214296777.1">
    <property type="nucleotide sequence ID" value="NZ_JAHDYS010000003.1"/>
</dbReference>
<dbReference type="Pfam" id="PF14103">
    <property type="entry name" value="DUF4276"/>
    <property type="match status" value="1"/>
</dbReference>
<organism evidence="1 2">
    <name type="scientific">Pelotalea chapellei</name>
    <dbReference type="NCBI Taxonomy" id="44671"/>
    <lineage>
        <taxon>Bacteria</taxon>
        <taxon>Pseudomonadati</taxon>
        <taxon>Thermodesulfobacteriota</taxon>
        <taxon>Desulfuromonadia</taxon>
        <taxon>Geobacterales</taxon>
        <taxon>Geobacteraceae</taxon>
        <taxon>Pelotalea</taxon>
    </lineage>
</organism>
<accession>A0ABS5U5Y4</accession>
<comment type="caution">
    <text evidence="1">The sequence shown here is derived from an EMBL/GenBank/DDBJ whole genome shotgun (WGS) entry which is preliminary data.</text>
</comment>
<evidence type="ECO:0000313" key="2">
    <source>
        <dbReference type="Proteomes" id="UP000784128"/>
    </source>
</evidence>
<dbReference type="InterPro" id="IPR025455">
    <property type="entry name" value="DUF4276"/>
</dbReference>
<protein>
    <submittedName>
        <fullName evidence="1">DUF4276 family protein</fullName>
    </submittedName>
</protein>
<reference evidence="1 2" key="1">
    <citation type="submission" date="2021-05" db="EMBL/GenBank/DDBJ databases">
        <title>The draft genome of Geobacter chapellei DSM 13688.</title>
        <authorList>
            <person name="Xu Z."/>
            <person name="Masuda Y."/>
            <person name="Itoh H."/>
            <person name="Senoo K."/>
        </authorList>
    </citation>
    <scope>NUCLEOTIDE SEQUENCE [LARGE SCALE GENOMIC DNA]</scope>
    <source>
        <strain evidence="1 2">DSM 13688</strain>
    </source>
</reference>
<name>A0ABS5U5Y4_9BACT</name>
<evidence type="ECO:0000313" key="1">
    <source>
        <dbReference type="EMBL" id="MBT1071072.1"/>
    </source>
</evidence>
<sequence length="192" mass="21514">MSKKTSLVGIIAEDDSDVESIRLLIKRISGKENIGAKKFVGKGCGKIKRKCSAWANQLKQKGCGVLIVVHDLDRNQEGILRKQIIDSLVPNPFSKWLVSIPTEELEAWLLSDSNAIKDALKLRKMPDNIHHPETVISPKEHLGSIVEKCSDDTVVYINTKHNSKIVEKIDVSQISIKCPSFVSFHDFISEHF</sequence>
<proteinExistence type="predicted"/>
<keyword evidence="2" id="KW-1185">Reference proteome</keyword>